<dbReference type="HAMAP" id="MF_01033">
    <property type="entry name" value="LeuB_type1"/>
    <property type="match status" value="1"/>
</dbReference>
<comment type="catalytic activity">
    <reaction evidence="1 16 17">
        <text>(2R,3S)-3-isopropylmalate + NAD(+) = 4-methyl-2-oxopentanoate + CO2 + NADH</text>
        <dbReference type="Rhea" id="RHEA:32271"/>
        <dbReference type="ChEBI" id="CHEBI:16526"/>
        <dbReference type="ChEBI" id="CHEBI:17865"/>
        <dbReference type="ChEBI" id="CHEBI:35121"/>
        <dbReference type="ChEBI" id="CHEBI:57540"/>
        <dbReference type="ChEBI" id="CHEBI:57945"/>
        <dbReference type="EC" id="1.1.1.85"/>
    </reaction>
</comment>
<gene>
    <name evidence="16" type="primary">leuB</name>
    <name evidence="19" type="ORF">HNQ85_001926</name>
</gene>
<keyword evidence="7 16" id="KW-0432">Leucine biosynthesis</keyword>
<dbReference type="PANTHER" id="PTHR42979">
    <property type="entry name" value="3-ISOPROPYLMALATE DEHYDROGENASE"/>
    <property type="match status" value="1"/>
</dbReference>
<evidence type="ECO:0000256" key="14">
    <source>
        <dbReference type="ARBA" id="ARBA00023304"/>
    </source>
</evidence>
<dbReference type="EMBL" id="JACDUU010000004">
    <property type="protein sequence ID" value="MBA2871651.1"/>
    <property type="molecule type" value="Genomic_DNA"/>
</dbReference>
<dbReference type="InterPro" id="IPR024084">
    <property type="entry name" value="IsoPropMal-DH-like_dom"/>
</dbReference>
<feature type="binding site" evidence="16">
    <location>
        <position position="97"/>
    </location>
    <ligand>
        <name>substrate</name>
    </ligand>
</feature>
<evidence type="ECO:0000256" key="10">
    <source>
        <dbReference type="ARBA" id="ARBA00022723"/>
    </source>
</evidence>
<dbReference type="GO" id="GO:0009098">
    <property type="term" value="P:L-leucine biosynthetic process"/>
    <property type="evidence" value="ECO:0007669"/>
    <property type="project" value="UniProtKB-UniRule"/>
</dbReference>
<dbReference type="PANTHER" id="PTHR42979:SF1">
    <property type="entry name" value="3-ISOPROPYLMALATE DEHYDROGENASE"/>
    <property type="match status" value="1"/>
</dbReference>
<comment type="function">
    <text evidence="15 16 17">Catalyzes the oxidation of 3-carboxy-2-hydroxy-4-methylpentanoate (3-isopropylmalate) to 3-carboxy-4-methyl-2-oxopentanoate. The product decarboxylates to 4-methyl-2 oxopentanoate.</text>
</comment>
<evidence type="ECO:0000256" key="1">
    <source>
        <dbReference type="ARBA" id="ARBA00000624"/>
    </source>
</evidence>
<proteinExistence type="inferred from homology"/>
<comment type="subcellular location">
    <subcellularLocation>
        <location evidence="3 16">Cytoplasm</location>
    </subcellularLocation>
</comment>
<feature type="binding site" evidence="16">
    <location>
        <position position="135"/>
    </location>
    <ligand>
        <name>substrate</name>
    </ligand>
</feature>
<keyword evidence="20" id="KW-1185">Reference proteome</keyword>
<evidence type="ECO:0000256" key="6">
    <source>
        <dbReference type="ARBA" id="ARBA00011738"/>
    </source>
</evidence>
<dbReference type="Pfam" id="PF00180">
    <property type="entry name" value="Iso_dh"/>
    <property type="match status" value="1"/>
</dbReference>
<dbReference type="SUPFAM" id="SSF53659">
    <property type="entry name" value="Isocitrate/Isopropylmalate dehydrogenase-like"/>
    <property type="match status" value="1"/>
</dbReference>
<dbReference type="NCBIfam" id="TIGR00169">
    <property type="entry name" value="leuB"/>
    <property type="match status" value="1"/>
</dbReference>
<dbReference type="FunFam" id="3.40.718.10:FF:000028">
    <property type="entry name" value="3-isopropylmalate dehydrogenase"/>
    <property type="match status" value="1"/>
</dbReference>
<comment type="pathway">
    <text evidence="4 16 17">Amino-acid biosynthesis; L-leucine biosynthesis; L-leucine from 3-methyl-2-oxobutanoate: step 3/4.</text>
</comment>
<dbReference type="SMART" id="SM01329">
    <property type="entry name" value="Iso_dh"/>
    <property type="match status" value="1"/>
</dbReference>
<accession>A0A7V9Z067</accession>
<dbReference type="Proteomes" id="UP000580891">
    <property type="component" value="Unassembled WGS sequence"/>
</dbReference>
<feature type="binding site" evidence="16">
    <location>
        <position position="224"/>
    </location>
    <ligand>
        <name>substrate</name>
    </ligand>
</feature>
<evidence type="ECO:0000256" key="11">
    <source>
        <dbReference type="ARBA" id="ARBA00022842"/>
    </source>
</evidence>
<evidence type="ECO:0000256" key="5">
    <source>
        <dbReference type="ARBA" id="ARBA00008319"/>
    </source>
</evidence>
<evidence type="ECO:0000256" key="7">
    <source>
        <dbReference type="ARBA" id="ARBA00022430"/>
    </source>
</evidence>
<dbReference type="PROSITE" id="PS00470">
    <property type="entry name" value="IDH_IMDH"/>
    <property type="match status" value="1"/>
</dbReference>
<comment type="subunit">
    <text evidence="6 16 17">Homodimer.</text>
</comment>
<evidence type="ECO:0000256" key="9">
    <source>
        <dbReference type="ARBA" id="ARBA00022605"/>
    </source>
</evidence>
<keyword evidence="8 16" id="KW-0963">Cytoplasm</keyword>
<evidence type="ECO:0000256" key="4">
    <source>
        <dbReference type="ARBA" id="ARBA00004762"/>
    </source>
</evidence>
<evidence type="ECO:0000256" key="3">
    <source>
        <dbReference type="ARBA" id="ARBA00004496"/>
    </source>
</evidence>
<dbReference type="UniPathway" id="UPA00048">
    <property type="reaction ID" value="UER00072"/>
</dbReference>
<dbReference type="RefSeq" id="WP_181537481.1">
    <property type="nucleotide sequence ID" value="NZ_JACDUU010000004.1"/>
</dbReference>
<comment type="cofactor">
    <cofactor evidence="2">
        <name>Mn(2+)</name>
        <dbReference type="ChEBI" id="CHEBI:29035"/>
    </cofactor>
</comment>
<dbReference type="InterPro" id="IPR019818">
    <property type="entry name" value="IsoCit/isopropylmalate_DH_CS"/>
</dbReference>
<protein>
    <recommendedName>
        <fullName evidence="16">3-isopropylmalate dehydrogenase</fullName>
        <ecNumber evidence="16">1.1.1.85</ecNumber>
    </recommendedName>
    <alternativeName>
        <fullName evidence="16">3-IPM-DH</fullName>
    </alternativeName>
    <alternativeName>
        <fullName evidence="16">Beta-IPM dehydrogenase</fullName>
        <shortName evidence="16">IMDH</shortName>
    </alternativeName>
</protein>
<evidence type="ECO:0000259" key="18">
    <source>
        <dbReference type="SMART" id="SM01329"/>
    </source>
</evidence>
<feature type="binding site" evidence="16">
    <location>
        <position position="224"/>
    </location>
    <ligand>
        <name>Mg(2+)</name>
        <dbReference type="ChEBI" id="CHEBI:18420"/>
    </ligand>
</feature>
<dbReference type="GO" id="GO:0003862">
    <property type="term" value="F:3-isopropylmalate dehydrogenase activity"/>
    <property type="evidence" value="ECO:0007669"/>
    <property type="project" value="UniProtKB-UniRule"/>
</dbReference>
<evidence type="ECO:0000256" key="13">
    <source>
        <dbReference type="ARBA" id="ARBA00023027"/>
    </source>
</evidence>
<dbReference type="GO" id="GO:0051287">
    <property type="term" value="F:NAD binding"/>
    <property type="evidence" value="ECO:0007669"/>
    <property type="project" value="InterPro"/>
</dbReference>
<keyword evidence="16" id="KW-0464">Manganese</keyword>
<reference evidence="19 20" key="1">
    <citation type="submission" date="2020-07" db="EMBL/GenBank/DDBJ databases">
        <title>Genomic Encyclopedia of Type Strains, Phase IV (KMG-IV): sequencing the most valuable type-strain genomes for metagenomic binning, comparative biology and taxonomic classification.</title>
        <authorList>
            <person name="Goeker M."/>
        </authorList>
    </citation>
    <scope>NUCLEOTIDE SEQUENCE [LARGE SCALE GENOMIC DNA]</scope>
    <source>
        <strain evidence="19 20">DSM 25220</strain>
    </source>
</reference>
<dbReference type="GO" id="GO:0005829">
    <property type="term" value="C:cytosol"/>
    <property type="evidence" value="ECO:0007669"/>
    <property type="project" value="TreeGrafter"/>
</dbReference>
<evidence type="ECO:0000256" key="8">
    <source>
        <dbReference type="ARBA" id="ARBA00022490"/>
    </source>
</evidence>
<dbReference type="AlphaFoldDB" id="A0A7V9Z067"/>
<comment type="caution">
    <text evidence="19">The sequence shown here is derived from an EMBL/GenBank/DDBJ whole genome shotgun (WGS) entry which is preliminary data.</text>
</comment>
<organism evidence="19 20">
    <name type="scientific">[Anoxybacillus] calidus</name>
    <dbReference type="NCBI Taxonomy" id="575178"/>
    <lineage>
        <taxon>Bacteria</taxon>
        <taxon>Bacillati</taxon>
        <taxon>Bacillota</taxon>
        <taxon>Bacilli</taxon>
        <taxon>Bacillales</taxon>
        <taxon>Anoxybacillaceae</taxon>
        <taxon>Paranoxybacillus</taxon>
    </lineage>
</organism>
<evidence type="ECO:0000256" key="15">
    <source>
        <dbReference type="ARBA" id="ARBA00023577"/>
    </source>
</evidence>
<keyword evidence="11 16" id="KW-0460">Magnesium</keyword>
<keyword evidence="13 16" id="KW-0520">NAD</keyword>
<comment type="similarity">
    <text evidence="5 16">Belongs to the isocitrate and isopropylmalate dehydrogenases family. LeuB type 1 subfamily.</text>
</comment>
<evidence type="ECO:0000256" key="12">
    <source>
        <dbReference type="ARBA" id="ARBA00023002"/>
    </source>
</evidence>
<feature type="domain" description="Isopropylmalate dehydrogenase-like" evidence="18">
    <location>
        <begin position="5"/>
        <end position="353"/>
    </location>
</feature>
<keyword evidence="14 16" id="KW-0100">Branched-chain amino acid biosynthesis</keyword>
<feature type="site" description="Important for catalysis" evidence="16">
    <location>
        <position position="142"/>
    </location>
</feature>
<feature type="binding site" evidence="16">
    <location>
        <position position="248"/>
    </location>
    <ligand>
        <name>Mg(2+)</name>
        <dbReference type="ChEBI" id="CHEBI:18420"/>
    </ligand>
</feature>
<dbReference type="GO" id="GO:0000287">
    <property type="term" value="F:magnesium ion binding"/>
    <property type="evidence" value="ECO:0007669"/>
    <property type="project" value="InterPro"/>
</dbReference>
<dbReference type="Gene3D" id="3.40.718.10">
    <property type="entry name" value="Isopropylmalate Dehydrogenase"/>
    <property type="match status" value="1"/>
</dbReference>
<evidence type="ECO:0000256" key="17">
    <source>
        <dbReference type="RuleBase" id="RU004445"/>
    </source>
</evidence>
<comment type="cofactor">
    <cofactor evidence="16 17">
        <name>Mg(2+)</name>
        <dbReference type="ChEBI" id="CHEBI:18420"/>
    </cofactor>
    <cofactor evidence="16 17">
        <name>Mn(2+)</name>
        <dbReference type="ChEBI" id="CHEBI:29035"/>
    </cofactor>
    <text evidence="16 17">Binds 1 Mg(2+) or Mn(2+) ion per subunit.</text>
</comment>
<feature type="binding site" evidence="16">
    <location>
        <position position="252"/>
    </location>
    <ligand>
        <name>Mg(2+)</name>
        <dbReference type="ChEBI" id="CHEBI:18420"/>
    </ligand>
</feature>
<feature type="binding site" evidence="16">
    <location>
        <begin position="77"/>
        <end position="90"/>
    </location>
    <ligand>
        <name>NAD(+)</name>
        <dbReference type="ChEBI" id="CHEBI:57540"/>
    </ligand>
</feature>
<keyword evidence="10 16" id="KW-0479">Metal-binding</keyword>
<dbReference type="EC" id="1.1.1.85" evidence="16"/>
<feature type="site" description="Important for catalysis" evidence="16">
    <location>
        <position position="192"/>
    </location>
</feature>
<keyword evidence="12 16" id="KW-0560">Oxidoreductase</keyword>
<evidence type="ECO:0000256" key="2">
    <source>
        <dbReference type="ARBA" id="ARBA00001936"/>
    </source>
</evidence>
<feature type="binding site" evidence="16">
    <location>
        <begin position="282"/>
        <end position="294"/>
    </location>
    <ligand>
        <name>NAD(+)</name>
        <dbReference type="ChEBI" id="CHEBI:57540"/>
    </ligand>
</feature>
<feature type="binding site" evidence="16">
    <location>
        <position position="107"/>
    </location>
    <ligand>
        <name>substrate</name>
    </ligand>
</feature>
<keyword evidence="9 16" id="KW-0028">Amino-acid biosynthesis</keyword>
<dbReference type="InterPro" id="IPR004429">
    <property type="entry name" value="Isopropylmalate_DH"/>
</dbReference>
<evidence type="ECO:0000313" key="20">
    <source>
        <dbReference type="Proteomes" id="UP000580891"/>
    </source>
</evidence>
<evidence type="ECO:0000256" key="16">
    <source>
        <dbReference type="HAMAP-Rule" id="MF_01033"/>
    </source>
</evidence>
<evidence type="ECO:0000313" key="19">
    <source>
        <dbReference type="EMBL" id="MBA2871651.1"/>
    </source>
</evidence>
<name>A0A7V9Z067_9BACL</name>
<sequence length="371" mass="40893">MGKYRIAVLPGDGIGKEVTKGAVEILKAVGTRFDHRFEFVYGFIGGEAIDREGTPLPDETLQMCHESDAVLLGAVGGPKWDHNPPHLRPERGLLKIRKEMNLFANLRPVKFYDSLVDSSPLKAEVVKDVDLLIVRELTGGLYFGKPSERRVESGEEAVVDTLYYKREEMKRIITTAFELAGKRKKKVTSVDKANVLESSRMWREIAEEVAKDFPDVTLEHMLVDNAAMQLIRNPKQFDVLVTENMFGDILSDEASVLTGSLGMLPSASLSTSGPSLYEPIHGSAPDIAGQNKANPIAMILSSAMMLRLSFGLHEEADAIEKAVQQVLAAGYRTADVAKNSKRVVSTTQMVEEIKERILDDSAILSIMAVYA</sequence>